<feature type="compositionally biased region" description="Low complexity" evidence="2">
    <location>
        <begin position="82"/>
        <end position="105"/>
    </location>
</feature>
<sequence>MEDPHSSAALNGSGNSRSTISSLLNDDASTDAQEVDFTSYGSPFLPDLGSPSSSSNPPVVIDVDRQPPNKKRRQSFDNNVDASSASSSTTSEQLPFPSLHLHPLLGGASVENPQALPSPSLLAATAWQQQLDSHVVEEERRALAEERRKVATDRQQLNDERRAFEDEKRQFYDEKQKWLDERDKQTTTTGGGKPTISFGRRSQAQLEEQSFGCVFVKNNAVVTKPSPSFAQAFVVLSDMMTQKKVELPLAIGIGAKDSSLPKKAVQDLGCILIPQQTRDYGPSYAKTGYLVVTLKDQKGGAPVRIEAVEGAESDAGESYFIIAKSDLGLLRCVANEKEGTISNDHGGAGGGETTEPAKGKRKK</sequence>
<feature type="compositionally biased region" description="Polar residues" evidence="2">
    <location>
        <begin position="8"/>
        <end position="24"/>
    </location>
</feature>
<evidence type="ECO:0000313" key="4">
    <source>
        <dbReference type="Proteomes" id="UP000011083"/>
    </source>
</evidence>
<evidence type="ECO:0000256" key="1">
    <source>
        <dbReference type="SAM" id="Coils"/>
    </source>
</evidence>
<keyword evidence="1" id="KW-0175">Coiled coil</keyword>
<dbReference type="VEuPathDB" id="AmoebaDB:ACA1_116920"/>
<keyword evidence="4" id="KW-1185">Reference proteome</keyword>
<feature type="compositionally biased region" description="Low complexity" evidence="2">
    <location>
        <begin position="41"/>
        <end position="58"/>
    </location>
</feature>
<name>L8H3Y3_ACACF</name>
<feature type="coiled-coil region" evidence="1">
    <location>
        <begin position="136"/>
        <end position="174"/>
    </location>
</feature>
<feature type="region of interest" description="Disordered" evidence="2">
    <location>
        <begin position="339"/>
        <end position="363"/>
    </location>
</feature>
<reference evidence="3 4" key="1">
    <citation type="journal article" date="2013" name="Genome Biol.">
        <title>Genome of Acanthamoeba castellanii highlights extensive lateral gene transfer and early evolution of tyrosine kinase signaling.</title>
        <authorList>
            <person name="Clarke M."/>
            <person name="Lohan A.J."/>
            <person name="Liu B."/>
            <person name="Lagkouvardos I."/>
            <person name="Roy S."/>
            <person name="Zafar N."/>
            <person name="Bertelli C."/>
            <person name="Schilde C."/>
            <person name="Kianianmomeni A."/>
            <person name="Burglin T.R."/>
            <person name="Frech C."/>
            <person name="Turcotte B."/>
            <person name="Kopec K.O."/>
            <person name="Synnott J.M."/>
            <person name="Choo C."/>
            <person name="Paponov I."/>
            <person name="Finkler A."/>
            <person name="Soon Heng Tan C."/>
            <person name="Hutchins A.P."/>
            <person name="Weinmeier T."/>
            <person name="Rattei T."/>
            <person name="Chu J.S."/>
            <person name="Gimenez G."/>
            <person name="Irimia M."/>
            <person name="Rigden D.J."/>
            <person name="Fitzpatrick D.A."/>
            <person name="Lorenzo-Morales J."/>
            <person name="Bateman A."/>
            <person name="Chiu C.H."/>
            <person name="Tang P."/>
            <person name="Hegemann P."/>
            <person name="Fromm H."/>
            <person name="Raoult D."/>
            <person name="Greub G."/>
            <person name="Miranda-Saavedra D."/>
            <person name="Chen N."/>
            <person name="Nash P."/>
            <person name="Ginger M.L."/>
            <person name="Horn M."/>
            <person name="Schaap P."/>
            <person name="Caler L."/>
            <person name="Loftus B."/>
        </authorList>
    </citation>
    <scope>NUCLEOTIDE SEQUENCE [LARGE SCALE GENOMIC DNA]</scope>
    <source>
        <strain evidence="3 4">Neff</strain>
    </source>
</reference>
<dbReference type="KEGG" id="acan:ACA1_116920"/>
<dbReference type="Proteomes" id="UP000011083">
    <property type="component" value="Unassembled WGS sequence"/>
</dbReference>
<dbReference type="AlphaFoldDB" id="L8H3Y3"/>
<proteinExistence type="predicted"/>
<feature type="region of interest" description="Disordered" evidence="2">
    <location>
        <begin position="178"/>
        <end position="198"/>
    </location>
</feature>
<dbReference type="RefSeq" id="XP_004342329.1">
    <property type="nucleotide sequence ID" value="XM_004342280.1"/>
</dbReference>
<dbReference type="EMBL" id="KB007926">
    <property type="protein sequence ID" value="ELR20219.1"/>
    <property type="molecule type" value="Genomic_DNA"/>
</dbReference>
<evidence type="ECO:0000256" key="2">
    <source>
        <dbReference type="SAM" id="MobiDB-lite"/>
    </source>
</evidence>
<organism evidence="3 4">
    <name type="scientific">Acanthamoeba castellanii (strain ATCC 30010 / Neff)</name>
    <dbReference type="NCBI Taxonomy" id="1257118"/>
    <lineage>
        <taxon>Eukaryota</taxon>
        <taxon>Amoebozoa</taxon>
        <taxon>Discosea</taxon>
        <taxon>Longamoebia</taxon>
        <taxon>Centramoebida</taxon>
        <taxon>Acanthamoebidae</taxon>
        <taxon>Acanthamoeba</taxon>
    </lineage>
</organism>
<feature type="region of interest" description="Disordered" evidence="2">
    <location>
        <begin position="1"/>
        <end position="105"/>
    </location>
</feature>
<dbReference type="GeneID" id="14921066"/>
<accession>L8H3Y3</accession>
<evidence type="ECO:0000313" key="3">
    <source>
        <dbReference type="EMBL" id="ELR20219.1"/>
    </source>
</evidence>
<gene>
    <name evidence="3" type="ORF">ACA1_116920</name>
</gene>
<protein>
    <submittedName>
        <fullName evidence="3">Uncharacterized protein</fullName>
    </submittedName>
</protein>